<sequence length="574" mass="68125">MINICHEFFKINDIKANVSKYEIIKINNKTEDLIIEGNKIEKIIAVWNIVIMPRIEYQLAAIVLKKAECNKLMTRINMIIKKRAGLAKSTSNFILYDKELLGLKHIYDLQIEMLCKNLLYQANGNEKLKLIFKIKIIQEQNKIWTSKCPGELSITSNRKNNWILDALKILNNENIKICNHDLIRNQENHRIKEGTIDLIDILDEKYINISASSRKIKNVMFIEDILEADGVTLLKWKHLIKEKNLNTQGRIPQWFKNVETKLLEDKKGTTRKIKNEYISITQKKKININYFDENEKTNKNQIITWSETDESPIFVEDKKKSFSKKYKRLGRHLVMTGKEPDLNNSPNLIGCEGCDRNNIWLRNTINEEKKDTLYNKKIEMIDNTIKANEEFINIIKNSIFERKELDFGKDRFFLIIEVKKNKTKIDDKAKHESFYDNEYKIILRSIILGLLIIAENSELILGINDRVKNLIYDFNNKCSNRRKIDSEYYLELLFIEDFLENNEIDMLDANEVTNKCLKEICKSRKWELLRGIFNNNFNYLSKIKEEQRIMDTTMRRSQKIRRKRWYKKMGIEIK</sequence>
<protein>
    <submittedName>
        <fullName evidence="1">Uncharacterized protein</fullName>
    </submittedName>
</protein>
<dbReference type="HOGENOM" id="CLU_023941_0_0_1"/>
<reference evidence="1" key="1">
    <citation type="submission" date="2013-07" db="EMBL/GenBank/DDBJ databases">
        <title>The genome of an arbuscular mycorrhizal fungus provides insights into the evolution of the oldest plant symbiosis.</title>
        <authorList>
            <consortium name="DOE Joint Genome Institute"/>
            <person name="Tisserant E."/>
            <person name="Malbreil M."/>
            <person name="Kuo A."/>
            <person name="Kohler A."/>
            <person name="Symeonidi A."/>
            <person name="Balestrini R."/>
            <person name="Charron P."/>
            <person name="Duensing N."/>
            <person name="Frei-dit-Frey N."/>
            <person name="Gianinazzi-Pearson V."/>
            <person name="Gilbert B."/>
            <person name="Handa Y."/>
            <person name="Hijri M."/>
            <person name="Kaul R."/>
            <person name="Kawaguchi M."/>
            <person name="Krajinski F."/>
            <person name="Lammers P."/>
            <person name="Lapierre D."/>
            <person name="Masclaux F.G."/>
            <person name="Murat C."/>
            <person name="Morin E."/>
            <person name="Ndikumana S."/>
            <person name="Pagni M."/>
            <person name="Petitpierre D."/>
            <person name="Requena N."/>
            <person name="Rosikiewicz P."/>
            <person name="Riley R."/>
            <person name="Saito K."/>
            <person name="San Clemente H."/>
            <person name="Shapiro H."/>
            <person name="van Tuinen D."/>
            <person name="Becard G."/>
            <person name="Bonfante P."/>
            <person name="Paszkowski U."/>
            <person name="Shachar-Hill Y."/>
            <person name="Young J.P."/>
            <person name="Sanders I.R."/>
            <person name="Henrissat B."/>
            <person name="Rensing S.A."/>
            <person name="Grigoriev I.V."/>
            <person name="Corradi N."/>
            <person name="Roux C."/>
            <person name="Martin F."/>
        </authorList>
    </citation>
    <scope>NUCLEOTIDE SEQUENCE</scope>
    <source>
        <strain evidence="1">DAOM 197198</strain>
    </source>
</reference>
<proteinExistence type="predicted"/>
<dbReference type="AlphaFoldDB" id="U9UUF6"/>
<dbReference type="EMBL" id="KI274307">
    <property type="protein sequence ID" value="ESA23990.1"/>
    <property type="molecule type" value="Genomic_DNA"/>
</dbReference>
<name>U9UUF6_RHIID</name>
<organism evidence="1">
    <name type="scientific">Rhizophagus irregularis (strain DAOM 181602 / DAOM 197198 / MUCL 43194)</name>
    <name type="common">Arbuscular mycorrhizal fungus</name>
    <name type="synonym">Glomus intraradices</name>
    <dbReference type="NCBI Taxonomy" id="747089"/>
    <lineage>
        <taxon>Eukaryota</taxon>
        <taxon>Fungi</taxon>
        <taxon>Fungi incertae sedis</taxon>
        <taxon>Mucoromycota</taxon>
        <taxon>Glomeromycotina</taxon>
        <taxon>Glomeromycetes</taxon>
        <taxon>Glomerales</taxon>
        <taxon>Glomeraceae</taxon>
        <taxon>Rhizophagus</taxon>
    </lineage>
</organism>
<evidence type="ECO:0000313" key="1">
    <source>
        <dbReference type="EMBL" id="ESA23990.1"/>
    </source>
</evidence>
<accession>U9UUF6</accession>
<gene>
    <name evidence="1" type="ORF">GLOINDRAFT_318434</name>
</gene>